<dbReference type="PANTHER" id="PTHR38664:SF1">
    <property type="entry name" value="SLR0058 PROTEIN"/>
    <property type="match status" value="1"/>
</dbReference>
<dbReference type="Proteomes" id="UP000094974">
    <property type="component" value="Unassembled WGS sequence"/>
</dbReference>
<evidence type="ECO:0000313" key="2">
    <source>
        <dbReference type="EMBL" id="MBM0633444.1"/>
    </source>
</evidence>
<reference evidence="5" key="4">
    <citation type="submission" date="2022-11" db="EMBL/GenBank/DDBJ databases">
        <authorList>
            <person name="Vasilchenko N.G."/>
            <person name="Prazdnova E.V."/>
            <person name="Gorovtsov A.V."/>
            <person name="Chistyakov V.A."/>
            <person name="Pak M.L."/>
        </authorList>
    </citation>
    <scope>NUCLEOTIDE SEQUENCE</scope>
    <source>
        <strain evidence="5">R 4.5</strain>
    </source>
</reference>
<evidence type="ECO:0000313" key="7">
    <source>
        <dbReference type="Proteomes" id="UP000650605"/>
    </source>
</evidence>
<dbReference type="EMBL" id="JAEHFQ010000004">
    <property type="protein sequence ID" value="MBM0633444.1"/>
    <property type="molecule type" value="Genomic_DNA"/>
</dbReference>
<reference evidence="3" key="5">
    <citation type="submission" date="2023-04" db="EMBL/GenBank/DDBJ databases">
        <title>Uncovering the Secrets of Slow-Growing Bacteria in Tropical Savanna Soil through Cultivation and Genomic Analysis.</title>
        <authorList>
            <person name="Goncalves O.S."/>
            <person name="Santana M.F."/>
        </authorList>
    </citation>
    <scope>NUCLEOTIDE SEQUENCE</scope>
    <source>
        <strain evidence="3">ANTI</strain>
    </source>
</reference>
<keyword evidence="1" id="KW-0175">Coiled coil</keyword>
<accession>A0A074L935</accession>
<evidence type="ECO:0000313" key="5">
    <source>
        <dbReference type="EMBL" id="URJ49878.1"/>
    </source>
</evidence>
<dbReference type="EMBL" id="JARVWT010000003">
    <property type="protein sequence ID" value="MDH2331387.1"/>
    <property type="molecule type" value="Genomic_DNA"/>
</dbReference>
<dbReference type="NCBIfam" id="NF047773">
    <property type="entry name" value="phas_rel_Lepto"/>
    <property type="match status" value="1"/>
</dbReference>
<dbReference type="InterPro" id="IPR008769">
    <property type="entry name" value="PhaF_PhaI"/>
</dbReference>
<evidence type="ECO:0000313" key="4">
    <source>
        <dbReference type="EMBL" id="ODA09753.1"/>
    </source>
</evidence>
<keyword evidence="6" id="KW-1185">Reference proteome</keyword>
<name>A0A074L935_PAEPO</name>
<protein>
    <submittedName>
        <fullName evidence="2">Phasin family protein</fullName>
    </submittedName>
    <submittedName>
        <fullName evidence="4">Polyhydroxyalkanoate synthesis regulator</fullName>
    </submittedName>
</protein>
<dbReference type="EMBL" id="LYND01000111">
    <property type="protein sequence ID" value="ODA09753.1"/>
    <property type="molecule type" value="Genomic_DNA"/>
</dbReference>
<dbReference type="RefSeq" id="WP_013312404.1">
    <property type="nucleotide sequence ID" value="NZ_ALJV01000222.1"/>
</dbReference>
<reference evidence="6" key="1">
    <citation type="submission" date="2016-05" db="EMBL/GenBank/DDBJ databases">
        <title>Whole genome shotgun sequencing of cultured foodborne pathogen.</title>
        <authorList>
            <person name="Zheng J."/>
            <person name="Timme R."/>
            <person name="Allard M."/>
            <person name="Strain E."/>
            <person name="Luo Y."/>
            <person name="Brown E."/>
        </authorList>
    </citation>
    <scope>NUCLEOTIDE SEQUENCE [LARGE SCALE GENOMIC DNA]</scope>
    <source>
        <strain evidence="6">CFSAN034343</strain>
    </source>
</reference>
<evidence type="ECO:0000313" key="3">
    <source>
        <dbReference type="EMBL" id="MDH2331387.1"/>
    </source>
</evidence>
<dbReference type="EMBL" id="CP097770">
    <property type="protein sequence ID" value="URJ49878.1"/>
    <property type="molecule type" value="Genomic_DNA"/>
</dbReference>
<dbReference type="Proteomes" id="UP001229409">
    <property type="component" value="Unassembled WGS sequence"/>
</dbReference>
<proteinExistence type="predicted"/>
<dbReference type="Proteomes" id="UP000650605">
    <property type="component" value="Unassembled WGS sequence"/>
</dbReference>
<dbReference type="Pfam" id="PF05597">
    <property type="entry name" value="Phasin"/>
    <property type="match status" value="1"/>
</dbReference>
<evidence type="ECO:0000256" key="1">
    <source>
        <dbReference type="SAM" id="Coils"/>
    </source>
</evidence>
<reference evidence="4" key="2">
    <citation type="submission" date="2016-05" db="EMBL/GenBank/DDBJ databases">
        <authorList>
            <person name="Zheng J."/>
            <person name="Timme R."/>
            <person name="Allard M."/>
            <person name="Strain E."/>
            <person name="Luo Y."/>
            <person name="Brown E."/>
        </authorList>
    </citation>
    <scope>NUCLEOTIDE SEQUENCE</scope>
    <source>
        <strain evidence="4">CFSAN034343</strain>
    </source>
</reference>
<gene>
    <name evidence="4" type="ORF">A7312_01115</name>
    <name evidence="2" type="ORF">JDW19_09900</name>
    <name evidence="5" type="ORF">MF626_004290</name>
    <name evidence="3" type="ORF">QDS18_10910</name>
</gene>
<dbReference type="eggNOG" id="COG3937">
    <property type="taxonomic scope" value="Bacteria"/>
</dbReference>
<reference evidence="2" key="3">
    <citation type="submission" date="2020-12" db="EMBL/GenBank/DDBJ databases">
        <title>Paenibacillus polymyxa LMG 27872: a double-edged sword.</title>
        <authorList>
            <person name="Langendries S."/>
            <person name="Garcia Mendez S."/>
            <person name="Beirinckx S."/>
            <person name="Viaene T."/>
            <person name="Baeyen S."/>
            <person name="Goeminne G."/>
            <person name="Willems A."/>
            <person name="Debode J."/>
            <person name="Goormachtig S."/>
        </authorList>
    </citation>
    <scope>NUCLEOTIDE SEQUENCE</scope>
    <source>
        <strain evidence="2">LMG 27872</strain>
    </source>
</reference>
<dbReference type="AlphaFoldDB" id="A0A074L935"/>
<organism evidence="2 7">
    <name type="scientific">Paenibacillus polymyxa</name>
    <name type="common">Bacillus polymyxa</name>
    <dbReference type="NCBI Taxonomy" id="1406"/>
    <lineage>
        <taxon>Bacteria</taxon>
        <taxon>Bacillati</taxon>
        <taxon>Bacillota</taxon>
        <taxon>Bacilli</taxon>
        <taxon>Bacillales</taxon>
        <taxon>Paenibacillaceae</taxon>
        <taxon>Paenibacillus</taxon>
    </lineage>
</organism>
<feature type="coiled-coil region" evidence="1">
    <location>
        <begin position="82"/>
        <end position="116"/>
    </location>
</feature>
<dbReference type="Proteomes" id="UP001055784">
    <property type="component" value="Chromosome"/>
</dbReference>
<dbReference type="PANTHER" id="PTHR38664">
    <property type="entry name" value="SLR0058 PROTEIN"/>
    <property type="match status" value="1"/>
</dbReference>
<evidence type="ECO:0000313" key="6">
    <source>
        <dbReference type="Proteomes" id="UP000094974"/>
    </source>
</evidence>
<sequence length="119" mass="13207">MSDLFKKAISLGWGLTVVSKEKVEKAVEDLVNRGELAPSESKALVDRLIERGAEEQGQFKTVIREQVSRILQELEVPTENDVTSLEQRVALLEKQVAELEKEKAALTGSSDAEEANRLD</sequence>